<keyword evidence="3" id="KW-1185">Reference proteome</keyword>
<evidence type="ECO:0000313" key="2">
    <source>
        <dbReference type="EMBL" id="OXA38563.1"/>
    </source>
</evidence>
<dbReference type="Proteomes" id="UP000198287">
    <property type="component" value="Unassembled WGS sequence"/>
</dbReference>
<accession>A0A226D065</accession>
<comment type="caution">
    <text evidence="2">The sequence shown here is derived from an EMBL/GenBank/DDBJ whole genome shotgun (WGS) entry which is preliminary data.</text>
</comment>
<organism evidence="2 3">
    <name type="scientific">Folsomia candida</name>
    <name type="common">Springtail</name>
    <dbReference type="NCBI Taxonomy" id="158441"/>
    <lineage>
        <taxon>Eukaryota</taxon>
        <taxon>Metazoa</taxon>
        <taxon>Ecdysozoa</taxon>
        <taxon>Arthropoda</taxon>
        <taxon>Hexapoda</taxon>
        <taxon>Collembola</taxon>
        <taxon>Entomobryomorpha</taxon>
        <taxon>Isotomoidea</taxon>
        <taxon>Isotomidae</taxon>
        <taxon>Proisotominae</taxon>
        <taxon>Folsomia</taxon>
    </lineage>
</organism>
<protein>
    <submittedName>
        <fullName evidence="2">Uncharacterized protein</fullName>
    </submittedName>
</protein>
<feature type="region of interest" description="Disordered" evidence="1">
    <location>
        <begin position="57"/>
        <end position="81"/>
    </location>
</feature>
<sequence>MEKTTYYVKKVIQVPDGNGRLVEHEIFISVPYEDVIREIGDYVTPRIRGQKVAQICAEDDSEENSEGSIPGENGGFRGENRVTFQSPGCMRGFSGEHFEPRREIFPMFPRNIRNFL</sequence>
<reference evidence="2 3" key="1">
    <citation type="submission" date="2015-12" db="EMBL/GenBank/DDBJ databases">
        <title>The genome of Folsomia candida.</title>
        <authorList>
            <person name="Faddeeva A."/>
            <person name="Derks M.F."/>
            <person name="Anvar Y."/>
            <person name="Smit S."/>
            <person name="Van Straalen N."/>
            <person name="Roelofs D."/>
        </authorList>
    </citation>
    <scope>NUCLEOTIDE SEQUENCE [LARGE SCALE GENOMIC DNA]</scope>
    <source>
        <strain evidence="2 3">VU population</strain>
        <tissue evidence="2">Whole body</tissue>
    </source>
</reference>
<dbReference type="AlphaFoldDB" id="A0A226D065"/>
<dbReference type="EMBL" id="LNIX01000045">
    <property type="protein sequence ID" value="OXA38563.1"/>
    <property type="molecule type" value="Genomic_DNA"/>
</dbReference>
<proteinExistence type="predicted"/>
<name>A0A226D065_FOLCA</name>
<evidence type="ECO:0000313" key="3">
    <source>
        <dbReference type="Proteomes" id="UP000198287"/>
    </source>
</evidence>
<evidence type="ECO:0000256" key="1">
    <source>
        <dbReference type="SAM" id="MobiDB-lite"/>
    </source>
</evidence>
<gene>
    <name evidence="2" type="ORF">Fcan01_26755</name>
</gene>